<name>A0A9D7HMS0_9PROT</name>
<dbReference type="EMBL" id="JADJEV010000004">
    <property type="protein sequence ID" value="MBK6974409.1"/>
    <property type="molecule type" value="Genomic_DNA"/>
</dbReference>
<accession>A0A9D7HMS0</accession>
<reference evidence="1" key="1">
    <citation type="submission" date="2020-10" db="EMBL/GenBank/DDBJ databases">
        <title>Connecting structure to function with the recovery of over 1000 high-quality activated sludge metagenome-assembled genomes encoding full-length rRNA genes using long-read sequencing.</title>
        <authorList>
            <person name="Singleton C.M."/>
            <person name="Petriglieri F."/>
            <person name="Kristensen J.M."/>
            <person name="Kirkegaard R.H."/>
            <person name="Michaelsen T.Y."/>
            <person name="Andersen M.H."/>
            <person name="Karst S.M."/>
            <person name="Dueholm M.S."/>
            <person name="Nielsen P.H."/>
            <person name="Albertsen M."/>
        </authorList>
    </citation>
    <scope>NUCLEOTIDE SEQUENCE</scope>
    <source>
        <strain evidence="1">Bjer_18-Q3-R1-45_BAT3C.347</strain>
    </source>
</reference>
<evidence type="ECO:0000313" key="1">
    <source>
        <dbReference type="EMBL" id="MBK6974409.1"/>
    </source>
</evidence>
<sequence length="301" mass="33190">MSPLQSRRFRLMGPLGSRFGGLAANRLFASVRHYVTFNPGETVEDAVAALEPEPVWQPGGGQKVLTVYAEFSDPWKSVAQEIEAINTGQWHPGDKDFKSLAQYFKFANHRVRKIASLGGLLNAMIALPEGSIGRLNIITHATGYGFALAGKVIVGDVELGRDDDPADDVTFIDATELSKLRACNSVDCGKPDMPFRPGSQKQTKGFTFQDALKRLAPGNAFIYLYGCKGGSQDTSLIQALADTFDARVWGFRQELWYFPEIDGKRIRNRNWCQYPKLSGEKVQGLQNLVPDNFAKPAAATR</sequence>
<evidence type="ECO:0000313" key="2">
    <source>
        <dbReference type="Proteomes" id="UP000807785"/>
    </source>
</evidence>
<dbReference type="AlphaFoldDB" id="A0A9D7HMS0"/>
<comment type="caution">
    <text evidence="1">The sequence shown here is derived from an EMBL/GenBank/DDBJ whole genome shotgun (WGS) entry which is preliminary data.</text>
</comment>
<organism evidence="1 2">
    <name type="scientific">Candidatus Methylophosphatis roskildensis</name>
    <dbReference type="NCBI Taxonomy" id="2899263"/>
    <lineage>
        <taxon>Bacteria</taxon>
        <taxon>Pseudomonadati</taxon>
        <taxon>Pseudomonadota</taxon>
        <taxon>Betaproteobacteria</taxon>
        <taxon>Nitrosomonadales</taxon>
        <taxon>Sterolibacteriaceae</taxon>
        <taxon>Candidatus Methylophosphatis</taxon>
    </lineage>
</organism>
<proteinExistence type="predicted"/>
<gene>
    <name evidence="1" type="ORF">IPH26_16170</name>
</gene>
<dbReference type="Proteomes" id="UP000807785">
    <property type="component" value="Unassembled WGS sequence"/>
</dbReference>
<protein>
    <submittedName>
        <fullName evidence="1">Uncharacterized protein</fullName>
    </submittedName>
</protein>